<gene>
    <name evidence="2" type="ORF">GQ55_5G161800</name>
</gene>
<dbReference type="Proteomes" id="UP000244336">
    <property type="component" value="Chromosome 5"/>
</dbReference>
<feature type="region of interest" description="Disordered" evidence="1">
    <location>
        <begin position="1"/>
        <end position="30"/>
    </location>
</feature>
<evidence type="ECO:0000256" key="1">
    <source>
        <dbReference type="SAM" id="MobiDB-lite"/>
    </source>
</evidence>
<proteinExistence type="predicted"/>
<dbReference type="AlphaFoldDB" id="A0A2T7DGX1"/>
<organism evidence="2 3">
    <name type="scientific">Panicum hallii var. hallii</name>
    <dbReference type="NCBI Taxonomy" id="1504633"/>
    <lineage>
        <taxon>Eukaryota</taxon>
        <taxon>Viridiplantae</taxon>
        <taxon>Streptophyta</taxon>
        <taxon>Embryophyta</taxon>
        <taxon>Tracheophyta</taxon>
        <taxon>Spermatophyta</taxon>
        <taxon>Magnoliopsida</taxon>
        <taxon>Liliopsida</taxon>
        <taxon>Poales</taxon>
        <taxon>Poaceae</taxon>
        <taxon>PACMAD clade</taxon>
        <taxon>Panicoideae</taxon>
        <taxon>Panicodae</taxon>
        <taxon>Paniceae</taxon>
        <taxon>Panicinae</taxon>
        <taxon>Panicum</taxon>
        <taxon>Panicum sect. Panicum</taxon>
    </lineage>
</organism>
<dbReference type="Gramene" id="PUZ54822">
    <property type="protein sequence ID" value="PUZ54822"/>
    <property type="gene ID" value="GQ55_5G161800"/>
</dbReference>
<reference evidence="2 3" key="1">
    <citation type="submission" date="2018-04" db="EMBL/GenBank/DDBJ databases">
        <title>WGS assembly of Panicum hallii var. hallii HAL2.</title>
        <authorList>
            <person name="Lovell J."/>
            <person name="Jenkins J."/>
            <person name="Lowry D."/>
            <person name="Mamidi S."/>
            <person name="Sreedasyam A."/>
            <person name="Weng X."/>
            <person name="Barry K."/>
            <person name="Bonette J."/>
            <person name="Campitelli B."/>
            <person name="Daum C."/>
            <person name="Gordon S."/>
            <person name="Gould B."/>
            <person name="Lipzen A."/>
            <person name="MacQueen A."/>
            <person name="Palacio-Mejia J."/>
            <person name="Plott C."/>
            <person name="Shakirov E."/>
            <person name="Shu S."/>
            <person name="Yoshinaga Y."/>
            <person name="Zane M."/>
            <person name="Rokhsar D."/>
            <person name="Grimwood J."/>
            <person name="Schmutz J."/>
            <person name="Juenger T."/>
        </authorList>
    </citation>
    <scope>NUCLEOTIDE SEQUENCE [LARGE SCALE GENOMIC DNA]</scope>
    <source>
        <strain evidence="3">cv. HAL2</strain>
    </source>
</reference>
<keyword evidence="3" id="KW-1185">Reference proteome</keyword>
<name>A0A2T7DGX1_9POAL</name>
<dbReference type="EMBL" id="CM009753">
    <property type="protein sequence ID" value="PUZ54822.1"/>
    <property type="molecule type" value="Genomic_DNA"/>
</dbReference>
<evidence type="ECO:0000313" key="3">
    <source>
        <dbReference type="Proteomes" id="UP000244336"/>
    </source>
</evidence>
<accession>A0A2T7DGX1</accession>
<evidence type="ECO:0000313" key="2">
    <source>
        <dbReference type="EMBL" id="PUZ54822.1"/>
    </source>
</evidence>
<sequence>MVREREAGCGGRQLAMADTPDAGLPPEMTARSNAPQDFFRAWLPYLHSLKLLSC</sequence>
<protein>
    <submittedName>
        <fullName evidence="2">Uncharacterized protein</fullName>
    </submittedName>
</protein>